<comment type="caution">
    <text evidence="3">The sequence shown here is derived from an EMBL/GenBank/DDBJ whole genome shotgun (WGS) entry which is preliminary data.</text>
</comment>
<sequence length="139" mass="14422">MATGPLGGLVQGAGPGLAPGLPEDVEPAAIQVVLQPVFLPQGTFGLRNARAMRVENAKATVMEFVENINHSAIPAILAVGDASGEETADSDASQSESQENGDQEKERVDNPEFVALVAHTDPSAQDEVLKMASVMESLG</sequence>
<dbReference type="AlphaFoldDB" id="A0A6B0S5S7"/>
<dbReference type="Pfam" id="PF20846">
    <property type="entry name" value="PNMA_N"/>
    <property type="match status" value="1"/>
</dbReference>
<protein>
    <recommendedName>
        <fullName evidence="2">Paraneoplastic antigen Ma-like N-terminal domain-containing protein</fullName>
    </recommendedName>
</protein>
<dbReference type="InterPro" id="IPR048271">
    <property type="entry name" value="PNMA_N"/>
</dbReference>
<proteinExistence type="predicted"/>
<accession>A0A6B0S5S7</accession>
<dbReference type="Proteomes" id="UP000322234">
    <property type="component" value="Unassembled WGS sequence"/>
</dbReference>
<name>A0A6B0S5S7_9CETA</name>
<dbReference type="EMBL" id="VBQZ03000181">
    <property type="protein sequence ID" value="MXQ97165.1"/>
    <property type="molecule type" value="Genomic_DNA"/>
</dbReference>
<evidence type="ECO:0000259" key="2">
    <source>
        <dbReference type="Pfam" id="PF20846"/>
    </source>
</evidence>
<feature type="compositionally biased region" description="Polar residues" evidence="1">
    <location>
        <begin position="90"/>
        <end position="100"/>
    </location>
</feature>
<evidence type="ECO:0000256" key="1">
    <source>
        <dbReference type="SAM" id="MobiDB-lite"/>
    </source>
</evidence>
<gene>
    <name evidence="3" type="ORF">E5288_WYG016575</name>
</gene>
<organism evidence="3 4">
    <name type="scientific">Bos mutus</name>
    <name type="common">wild yak</name>
    <dbReference type="NCBI Taxonomy" id="72004"/>
    <lineage>
        <taxon>Eukaryota</taxon>
        <taxon>Metazoa</taxon>
        <taxon>Chordata</taxon>
        <taxon>Craniata</taxon>
        <taxon>Vertebrata</taxon>
        <taxon>Euteleostomi</taxon>
        <taxon>Mammalia</taxon>
        <taxon>Eutheria</taxon>
        <taxon>Laurasiatheria</taxon>
        <taxon>Artiodactyla</taxon>
        <taxon>Ruminantia</taxon>
        <taxon>Pecora</taxon>
        <taxon>Bovidae</taxon>
        <taxon>Bovinae</taxon>
        <taxon>Bos</taxon>
    </lineage>
</organism>
<feature type="domain" description="Paraneoplastic antigen Ma-like N-terminal" evidence="2">
    <location>
        <begin position="19"/>
        <end position="76"/>
    </location>
</feature>
<evidence type="ECO:0000313" key="4">
    <source>
        <dbReference type="Proteomes" id="UP000322234"/>
    </source>
</evidence>
<reference evidence="3" key="1">
    <citation type="submission" date="2019-10" db="EMBL/GenBank/DDBJ databases">
        <title>The sequence and de novo assembly of the wild yak genome.</title>
        <authorList>
            <person name="Liu Y."/>
        </authorList>
    </citation>
    <scope>NUCLEOTIDE SEQUENCE [LARGE SCALE GENOMIC DNA]</scope>
    <source>
        <strain evidence="3">WY2019</strain>
    </source>
</reference>
<keyword evidence="4" id="KW-1185">Reference proteome</keyword>
<evidence type="ECO:0000313" key="3">
    <source>
        <dbReference type="EMBL" id="MXQ97165.1"/>
    </source>
</evidence>
<feature type="region of interest" description="Disordered" evidence="1">
    <location>
        <begin position="79"/>
        <end position="112"/>
    </location>
</feature>